<keyword evidence="2" id="KW-1185">Reference proteome</keyword>
<organism evidence="1 2">
    <name type="scientific">Xylaria curta</name>
    <dbReference type="NCBI Taxonomy" id="42375"/>
    <lineage>
        <taxon>Eukaryota</taxon>
        <taxon>Fungi</taxon>
        <taxon>Dikarya</taxon>
        <taxon>Ascomycota</taxon>
        <taxon>Pezizomycotina</taxon>
        <taxon>Sordariomycetes</taxon>
        <taxon>Xylariomycetidae</taxon>
        <taxon>Xylariales</taxon>
        <taxon>Xylariaceae</taxon>
        <taxon>Xylaria</taxon>
    </lineage>
</organism>
<protein>
    <submittedName>
        <fullName evidence="1">Uncharacterized protein</fullName>
    </submittedName>
</protein>
<sequence>MDKYFRRNRPAASNVKRLLDDIHGRFPRCSTGLQGHRSSRFELHPRLLLEAIVTKVEKNTGHRNSPSTDYIQREHLFARFAFHVLSEANFRFLGGVHKYSVRLFDLRRAEHFTAELYSDNIEELCEIFPSLNSTRGLSSQGRETPPSQQPDDSYDDTSDSDGEAPLSHHGDALKYRQAARKRYRSPAYYTFRFYPKGYIDTANTEHEEATKDRGNPRPASSTGGLSLASTLTVSSLKTPTTDRGSEDLAGPNDKSNLDATQICSKHPSDRDGLTNASPPGKRRRLA</sequence>
<evidence type="ECO:0000313" key="2">
    <source>
        <dbReference type="Proteomes" id="UP001143856"/>
    </source>
</evidence>
<proteinExistence type="predicted"/>
<reference evidence="1" key="1">
    <citation type="submission" date="2022-10" db="EMBL/GenBank/DDBJ databases">
        <title>Genome Sequence of Xylaria curta.</title>
        <authorList>
            <person name="Buettner E."/>
        </authorList>
    </citation>
    <scope>NUCLEOTIDE SEQUENCE</scope>
    <source>
        <strain evidence="1">Babe10</strain>
    </source>
</reference>
<evidence type="ECO:0000313" key="1">
    <source>
        <dbReference type="EMBL" id="KAJ2976932.1"/>
    </source>
</evidence>
<dbReference type="EMBL" id="JAPDGR010002234">
    <property type="protein sequence ID" value="KAJ2976932.1"/>
    <property type="molecule type" value="Genomic_DNA"/>
</dbReference>
<dbReference type="Proteomes" id="UP001143856">
    <property type="component" value="Unassembled WGS sequence"/>
</dbReference>
<comment type="caution">
    <text evidence="1">The sequence shown here is derived from an EMBL/GenBank/DDBJ whole genome shotgun (WGS) entry which is preliminary data.</text>
</comment>
<gene>
    <name evidence="1" type="ORF">NUW58_g7962</name>
</gene>
<name>A0ACC1NCC5_9PEZI</name>
<accession>A0ACC1NCC5</accession>